<keyword evidence="15" id="KW-1185">Reference proteome</keyword>
<feature type="binding site" description="axial binding residue" evidence="11">
    <location>
        <position position="191"/>
    </location>
    <ligand>
        <name>heme</name>
        <dbReference type="ChEBI" id="CHEBI:30413"/>
    </ligand>
    <ligandPart>
        <name>Fe</name>
        <dbReference type="ChEBI" id="CHEBI:18248"/>
    </ligandPart>
</feature>
<evidence type="ECO:0000256" key="12">
    <source>
        <dbReference type="RuleBase" id="RU000461"/>
    </source>
</evidence>
<dbReference type="GO" id="GO:0005506">
    <property type="term" value="F:iron ion binding"/>
    <property type="evidence" value="ECO:0007669"/>
    <property type="project" value="InterPro"/>
</dbReference>
<dbReference type="InterPro" id="IPR036396">
    <property type="entry name" value="Cyt_P450_sf"/>
</dbReference>
<protein>
    <recommendedName>
        <fullName evidence="9">C-22 sterol desaturase</fullName>
    </recommendedName>
</protein>
<keyword evidence="11 12" id="KW-0349">Heme</keyword>
<keyword evidence="12" id="KW-0503">Monooxygenase</keyword>
<keyword evidence="6" id="KW-0472">Membrane</keyword>
<dbReference type="AlphaFoldDB" id="A0A7N0V9X6"/>
<comment type="subcellular location">
    <subcellularLocation>
        <location evidence="2">Membrane</location>
        <topology evidence="2">Single-pass membrane protein</topology>
    </subcellularLocation>
</comment>
<evidence type="ECO:0000256" key="6">
    <source>
        <dbReference type="ARBA" id="ARBA00022989"/>
    </source>
</evidence>
<evidence type="ECO:0000256" key="7">
    <source>
        <dbReference type="ARBA" id="ARBA00023002"/>
    </source>
</evidence>
<keyword evidence="8 11" id="KW-0408">Iron</keyword>
<dbReference type="InterPro" id="IPR001128">
    <property type="entry name" value="Cyt_P450"/>
</dbReference>
<evidence type="ECO:0000256" key="11">
    <source>
        <dbReference type="PIRSR" id="PIRSR602401-1"/>
    </source>
</evidence>
<evidence type="ECO:0000256" key="2">
    <source>
        <dbReference type="ARBA" id="ARBA00004167"/>
    </source>
</evidence>
<comment type="similarity">
    <text evidence="3 12">Belongs to the cytochrome P450 family.</text>
</comment>
<dbReference type="PRINTS" id="PR00385">
    <property type="entry name" value="P450"/>
</dbReference>
<dbReference type="PROSITE" id="PS00086">
    <property type="entry name" value="CYTOCHROME_P450"/>
    <property type="match status" value="1"/>
</dbReference>
<dbReference type="GO" id="GO:0000249">
    <property type="term" value="F:C-22 sterol desaturase (NADPH) activity"/>
    <property type="evidence" value="ECO:0007669"/>
    <property type="project" value="UniProtKB-EC"/>
</dbReference>
<evidence type="ECO:0000256" key="10">
    <source>
        <dbReference type="ARBA" id="ARBA00047463"/>
    </source>
</evidence>
<name>A0A7N0V9X6_KALFE</name>
<feature type="region of interest" description="Disordered" evidence="13">
    <location>
        <begin position="13"/>
        <end position="41"/>
    </location>
</feature>
<keyword evidence="4" id="KW-0812">Transmembrane</keyword>
<accession>A0A7N0V9X6</accession>
<dbReference type="SUPFAM" id="SSF48264">
    <property type="entry name" value="Cytochrome P450"/>
    <property type="match status" value="1"/>
</dbReference>
<evidence type="ECO:0000313" key="14">
    <source>
        <dbReference type="EnsemblPlants" id="Kaladp0395s0043.1.v1.1.CDS.1"/>
    </source>
</evidence>
<evidence type="ECO:0000256" key="8">
    <source>
        <dbReference type="ARBA" id="ARBA00023004"/>
    </source>
</evidence>
<dbReference type="GO" id="GO:0004497">
    <property type="term" value="F:monooxygenase activity"/>
    <property type="evidence" value="ECO:0007669"/>
    <property type="project" value="UniProtKB-KW"/>
</dbReference>
<evidence type="ECO:0000313" key="15">
    <source>
        <dbReference type="Proteomes" id="UP000594263"/>
    </source>
</evidence>
<dbReference type="OMA" id="MACRFSE"/>
<sequence length="225" mass="25379">MACRFSEINQQVKHADRRRTHLPSRLLDARPPPRNSRGPKPPALGGHLFDFLFAAQDASTSSLLWAVTLLSSHPDILSRVRAEVSNAFSSDTLLTYDHLRQLKYTEAVAHEVVRYRAPATLVPHVAAQPFQLTETYTVPKGAIVFPSLFESSFQGFTDPTRFDPGRFLDGRQEDRLYKKNYLAFGAGPHQCVGQRYAINHLVLFIAMFTFVVDFERPISDGEFGE</sequence>
<proteinExistence type="inferred from homology"/>
<dbReference type="GO" id="GO:0020037">
    <property type="term" value="F:heme binding"/>
    <property type="evidence" value="ECO:0007669"/>
    <property type="project" value="InterPro"/>
</dbReference>
<feature type="compositionally biased region" description="Pro residues" evidence="13">
    <location>
        <begin position="30"/>
        <end position="41"/>
    </location>
</feature>
<evidence type="ECO:0000256" key="4">
    <source>
        <dbReference type="ARBA" id="ARBA00022692"/>
    </source>
</evidence>
<dbReference type="GO" id="GO:0016125">
    <property type="term" value="P:sterol metabolic process"/>
    <property type="evidence" value="ECO:0007669"/>
    <property type="project" value="TreeGrafter"/>
</dbReference>
<keyword evidence="7 12" id="KW-0560">Oxidoreductase</keyword>
<dbReference type="GO" id="GO:0016020">
    <property type="term" value="C:membrane"/>
    <property type="evidence" value="ECO:0007669"/>
    <property type="project" value="UniProtKB-SubCell"/>
</dbReference>
<evidence type="ECO:0000256" key="13">
    <source>
        <dbReference type="SAM" id="MobiDB-lite"/>
    </source>
</evidence>
<keyword evidence="5 11" id="KW-0479">Metal-binding</keyword>
<evidence type="ECO:0000256" key="5">
    <source>
        <dbReference type="ARBA" id="ARBA00022723"/>
    </source>
</evidence>
<evidence type="ECO:0000256" key="1">
    <source>
        <dbReference type="ARBA" id="ARBA00001971"/>
    </source>
</evidence>
<evidence type="ECO:0000256" key="3">
    <source>
        <dbReference type="ARBA" id="ARBA00010617"/>
    </source>
</evidence>
<evidence type="ECO:0000256" key="9">
    <source>
        <dbReference type="ARBA" id="ARBA00041546"/>
    </source>
</evidence>
<dbReference type="PRINTS" id="PR00463">
    <property type="entry name" value="EP450I"/>
</dbReference>
<dbReference type="InterPro" id="IPR017972">
    <property type="entry name" value="Cyt_P450_CS"/>
</dbReference>
<dbReference type="PANTHER" id="PTHR24286:SF228">
    <property type="entry name" value="C-22 STEROL DESATURASE ERG5"/>
    <property type="match status" value="1"/>
</dbReference>
<dbReference type="Gramene" id="Kaladp0395s0043.1.v1.1">
    <property type="protein sequence ID" value="Kaladp0395s0043.1.v1.1.CDS.1"/>
    <property type="gene ID" value="Kaladp0395s0043.v1.1"/>
</dbReference>
<comment type="cofactor">
    <cofactor evidence="1 11">
        <name>heme</name>
        <dbReference type="ChEBI" id="CHEBI:30413"/>
    </cofactor>
</comment>
<keyword evidence="6" id="KW-1133">Transmembrane helix</keyword>
<dbReference type="PANTHER" id="PTHR24286">
    <property type="entry name" value="CYTOCHROME P450 26"/>
    <property type="match status" value="1"/>
</dbReference>
<dbReference type="Pfam" id="PF00067">
    <property type="entry name" value="p450"/>
    <property type="match status" value="1"/>
</dbReference>
<dbReference type="Proteomes" id="UP000594263">
    <property type="component" value="Unplaced"/>
</dbReference>
<reference evidence="14" key="1">
    <citation type="submission" date="2021-01" db="UniProtKB">
        <authorList>
            <consortium name="EnsemblPlants"/>
        </authorList>
    </citation>
    <scope>IDENTIFICATION</scope>
</reference>
<dbReference type="InterPro" id="IPR002401">
    <property type="entry name" value="Cyt_P450_E_grp-I"/>
</dbReference>
<comment type="catalytic activity">
    <reaction evidence="10">
        <text>5-dehydroepisterol + NADPH + O2 + H(+) = ergosta-5,7,22,24(28)-tetraen-3beta-ol + NADP(+) + 2 H2O</text>
        <dbReference type="Rhea" id="RHEA:33467"/>
        <dbReference type="ChEBI" id="CHEBI:15377"/>
        <dbReference type="ChEBI" id="CHEBI:15378"/>
        <dbReference type="ChEBI" id="CHEBI:15379"/>
        <dbReference type="ChEBI" id="CHEBI:18249"/>
        <dbReference type="ChEBI" id="CHEBI:52972"/>
        <dbReference type="ChEBI" id="CHEBI:57783"/>
        <dbReference type="ChEBI" id="CHEBI:58349"/>
        <dbReference type="EC" id="1.14.19.41"/>
    </reaction>
</comment>
<dbReference type="EnsemblPlants" id="Kaladp0395s0043.1.v1.1">
    <property type="protein sequence ID" value="Kaladp0395s0043.1.v1.1.CDS.1"/>
    <property type="gene ID" value="Kaladp0395s0043.v1.1"/>
</dbReference>
<organism evidence="14 15">
    <name type="scientific">Kalanchoe fedtschenkoi</name>
    <name type="common">Lavender scallops</name>
    <name type="synonym">South American air plant</name>
    <dbReference type="NCBI Taxonomy" id="63787"/>
    <lineage>
        <taxon>Eukaryota</taxon>
        <taxon>Viridiplantae</taxon>
        <taxon>Streptophyta</taxon>
        <taxon>Embryophyta</taxon>
        <taxon>Tracheophyta</taxon>
        <taxon>Spermatophyta</taxon>
        <taxon>Magnoliopsida</taxon>
        <taxon>eudicotyledons</taxon>
        <taxon>Gunneridae</taxon>
        <taxon>Pentapetalae</taxon>
        <taxon>Saxifragales</taxon>
        <taxon>Crassulaceae</taxon>
        <taxon>Kalanchoe</taxon>
    </lineage>
</organism>
<dbReference type="Gene3D" id="1.10.630.10">
    <property type="entry name" value="Cytochrome P450"/>
    <property type="match status" value="1"/>
</dbReference>